<evidence type="ECO:0000256" key="3">
    <source>
        <dbReference type="SAM" id="MobiDB-lite"/>
    </source>
</evidence>
<comment type="catalytic activity">
    <reaction evidence="2">
        <text>a 3'-end 2',3'-cyclophospho-ribonucleotide-RNA + H2O = a 3'-end 2'-phospho-ribonucleotide-RNA + H(+)</text>
        <dbReference type="Rhea" id="RHEA:11828"/>
        <dbReference type="Rhea" id="RHEA-COMP:10464"/>
        <dbReference type="Rhea" id="RHEA-COMP:17353"/>
        <dbReference type="ChEBI" id="CHEBI:15377"/>
        <dbReference type="ChEBI" id="CHEBI:15378"/>
        <dbReference type="ChEBI" id="CHEBI:83064"/>
        <dbReference type="ChEBI" id="CHEBI:173113"/>
        <dbReference type="EC" id="3.1.4.58"/>
    </reaction>
</comment>
<dbReference type="Proteomes" id="UP000624325">
    <property type="component" value="Unassembled WGS sequence"/>
</dbReference>
<evidence type="ECO:0000259" key="4">
    <source>
        <dbReference type="Pfam" id="PF02834"/>
    </source>
</evidence>
<comment type="similarity">
    <text evidence="2">Belongs to the 2H phosphoesterase superfamily. ThpR family.</text>
</comment>
<keyword evidence="6" id="KW-1185">Reference proteome</keyword>
<keyword evidence="1 2" id="KW-0378">Hydrolase</keyword>
<feature type="short sequence motif" description="HXTX 2" evidence="2">
    <location>
        <begin position="279"/>
        <end position="282"/>
    </location>
</feature>
<proteinExistence type="inferred from homology"/>
<evidence type="ECO:0000313" key="5">
    <source>
        <dbReference type="EMBL" id="GIF60769.1"/>
    </source>
</evidence>
<dbReference type="InterPro" id="IPR004175">
    <property type="entry name" value="RNA_CPDase"/>
</dbReference>
<dbReference type="Pfam" id="PF02834">
    <property type="entry name" value="LigT_PEase"/>
    <property type="match status" value="1"/>
</dbReference>
<feature type="compositionally biased region" description="Low complexity" evidence="3">
    <location>
        <begin position="142"/>
        <end position="152"/>
    </location>
</feature>
<gene>
    <name evidence="5" type="ORF">Air01nite_68640</name>
</gene>
<dbReference type="EMBL" id="BONC01000076">
    <property type="protein sequence ID" value="GIF60769.1"/>
    <property type="molecule type" value="Genomic_DNA"/>
</dbReference>
<comment type="caution">
    <text evidence="5">The sequence shown here is derived from an EMBL/GenBank/DDBJ whole genome shotgun (WGS) entry which is preliminary data.</text>
</comment>
<dbReference type="EC" id="3.1.4.58" evidence="2"/>
<feature type="domain" description="Phosphoesterase HXTX" evidence="4">
    <location>
        <begin position="31"/>
        <end position="67"/>
    </location>
</feature>
<feature type="compositionally biased region" description="Basic and acidic residues" evidence="3">
    <location>
        <begin position="153"/>
        <end position="166"/>
    </location>
</feature>
<dbReference type="Pfam" id="PF13563">
    <property type="entry name" value="2_5_RNA_ligase2"/>
    <property type="match status" value="1"/>
</dbReference>
<reference evidence="5 6" key="1">
    <citation type="submission" date="2021-01" db="EMBL/GenBank/DDBJ databases">
        <title>Whole genome shotgun sequence of Asanoa iriomotensis NBRC 100142.</title>
        <authorList>
            <person name="Komaki H."/>
            <person name="Tamura T."/>
        </authorList>
    </citation>
    <scope>NUCLEOTIDE SEQUENCE [LARGE SCALE GENOMIC DNA]</scope>
    <source>
        <strain evidence="5 6">NBRC 100142</strain>
    </source>
</reference>
<comment type="function">
    <text evidence="2">Hydrolyzes RNA 2',3'-cyclic phosphodiester to an RNA 2'-phosphomonoester.</text>
</comment>
<feature type="region of interest" description="Disordered" evidence="3">
    <location>
        <begin position="84"/>
        <end position="218"/>
    </location>
</feature>
<feature type="compositionally biased region" description="Low complexity" evidence="3">
    <location>
        <begin position="121"/>
        <end position="130"/>
    </location>
</feature>
<dbReference type="HAMAP" id="MF_01940">
    <property type="entry name" value="RNA_CPDase"/>
    <property type="match status" value="1"/>
</dbReference>
<accession>A0ABQ4CDB6</accession>
<sequence>MRLFVAAYPSASAVADLAAFVGSLRVGRAAAEGTNTRLARPETYHLTLAFLGDVADERLSEVEQAVGQGVERYWAEAERSARRAARTAAREGMTESTPGGRAAVRGREEVGGRAEPRDGLGESAAGGSAAVRHDEEPRDGLGESAAGGSAAVRGREEVRGRAEPRDGLSGSAAALGREEASASDAKLSGRSPRSSGDAHGRVQKGAAGREQASLGARPSAPAIPELALSGGGRFGRGAFTLMWVGVTGDLDPVRALHKALRRELKRARFPYDERPWKPHLTIARPGNRIPRADLDADRAELNAYRGPTWPVRELLLMRSHLGPNPTYERLTNWLL</sequence>
<dbReference type="PANTHER" id="PTHR35561:SF1">
    <property type="entry name" value="RNA 2',3'-CYCLIC PHOSPHODIESTERASE"/>
    <property type="match status" value="1"/>
</dbReference>
<organism evidence="5 6">
    <name type="scientific">Asanoa iriomotensis</name>
    <dbReference type="NCBI Taxonomy" id="234613"/>
    <lineage>
        <taxon>Bacteria</taxon>
        <taxon>Bacillati</taxon>
        <taxon>Actinomycetota</taxon>
        <taxon>Actinomycetes</taxon>
        <taxon>Micromonosporales</taxon>
        <taxon>Micromonosporaceae</taxon>
        <taxon>Asanoa</taxon>
    </lineage>
</organism>
<evidence type="ECO:0000256" key="1">
    <source>
        <dbReference type="ARBA" id="ARBA00022801"/>
    </source>
</evidence>
<feature type="short sequence motif" description="HXTX 1" evidence="2">
    <location>
        <begin position="45"/>
        <end position="48"/>
    </location>
</feature>
<feature type="compositionally biased region" description="Basic and acidic residues" evidence="3">
    <location>
        <begin position="105"/>
        <end position="120"/>
    </location>
</feature>
<protein>
    <recommendedName>
        <fullName evidence="2">RNA 2',3'-cyclic phosphodiesterase</fullName>
        <shortName evidence="2">RNA 2',3'-CPDase</shortName>
        <ecNumber evidence="2">3.1.4.58</ecNumber>
    </recommendedName>
</protein>
<dbReference type="InterPro" id="IPR014051">
    <property type="entry name" value="Phosphoesterase_HXTX"/>
</dbReference>
<feature type="active site" description="Proton donor" evidence="2">
    <location>
        <position position="45"/>
    </location>
</feature>
<name>A0ABQ4CDB6_9ACTN</name>
<dbReference type="Gene3D" id="3.90.1140.10">
    <property type="entry name" value="Cyclic phosphodiesterase"/>
    <property type="match status" value="2"/>
</dbReference>
<dbReference type="SUPFAM" id="SSF55144">
    <property type="entry name" value="LigT-like"/>
    <property type="match status" value="2"/>
</dbReference>
<feature type="compositionally biased region" description="Basic and acidic residues" evidence="3">
    <location>
        <begin position="131"/>
        <end position="141"/>
    </location>
</feature>
<dbReference type="InterPro" id="IPR009097">
    <property type="entry name" value="Cyclic_Pdiesterase"/>
</dbReference>
<evidence type="ECO:0000313" key="6">
    <source>
        <dbReference type="Proteomes" id="UP000624325"/>
    </source>
</evidence>
<feature type="active site" description="Proton acceptor" evidence="2">
    <location>
        <position position="279"/>
    </location>
</feature>
<dbReference type="RefSeq" id="WP_203707585.1">
    <property type="nucleotide sequence ID" value="NZ_BAAALU010000002.1"/>
</dbReference>
<dbReference type="PANTHER" id="PTHR35561">
    <property type="entry name" value="RNA 2',3'-CYCLIC PHOSPHODIESTERASE"/>
    <property type="match status" value="1"/>
</dbReference>
<evidence type="ECO:0000256" key="2">
    <source>
        <dbReference type="HAMAP-Rule" id="MF_01940"/>
    </source>
</evidence>